<dbReference type="STRING" id="1576369.SAMN05421753_11555"/>
<gene>
    <name evidence="2" type="ORF">SAMN05421753_11555</name>
</gene>
<dbReference type="PANTHER" id="PTHR34512">
    <property type="entry name" value="CELL SURFACE PROTEIN"/>
    <property type="match status" value="1"/>
</dbReference>
<dbReference type="Pfam" id="PF13360">
    <property type="entry name" value="PQQ_2"/>
    <property type="match status" value="1"/>
</dbReference>
<accession>A0A1I3NBM7</accession>
<dbReference type="PANTHER" id="PTHR34512:SF30">
    <property type="entry name" value="OUTER MEMBRANE PROTEIN ASSEMBLY FACTOR BAMB"/>
    <property type="match status" value="1"/>
</dbReference>
<dbReference type="Gene3D" id="2.130.10.10">
    <property type="entry name" value="YVTN repeat-like/Quinoprotein amine dehydrogenase"/>
    <property type="match status" value="1"/>
</dbReference>
<keyword evidence="3" id="KW-1185">Reference proteome</keyword>
<sequence length="472" mass="51592">MKADASDEPGRVVLAQKPDGGVVERAGTDWPCFLGPQHDGTSTETGLLESWPKEGPPLLWQKKVGTGYSAPSVLGRRLVLHHRLGNEEIVECMDAVSGETLWKHADVSRFQDPYGYNNGPRCTPLLSSPYCFTLGAGGKLLCLALETGKLVWQLDLQREFKIPEAFFGVGATPILEGNNLIVAVGGQPNSALVAFEAATGKILWQNGGKSTWNGAATGWDSEPKYEWTGDEMVVSYSSPQAATFHGRRHILCLLRQGLLSVDPETGAENFHYWFRSRTHESVNAAQPVVVGDTILLGAAYRVGSACLQVAPSGKEVKELWRDPRALSTHWSTSLFFDGCYFGFSGRHENEGVLQCVDAATGKVKWQSTGWEREADLQTSPSGEVIDAQTGEKIPWPMYGRGSAILADGKFIVLAERGTLALLSARTDKWEEISRYAAPGMKYPSWTAPVLSRGLLYLRCEDALTCLKIARDE</sequence>
<name>A0A1I3NBM7_9PLAN</name>
<dbReference type="InterPro" id="IPR011047">
    <property type="entry name" value="Quinoprotein_ADH-like_sf"/>
</dbReference>
<dbReference type="EMBL" id="FOQD01000015">
    <property type="protein sequence ID" value="SFJ06723.1"/>
    <property type="molecule type" value="Genomic_DNA"/>
</dbReference>
<dbReference type="InterPro" id="IPR002372">
    <property type="entry name" value="PQQ_rpt_dom"/>
</dbReference>
<dbReference type="Proteomes" id="UP000199518">
    <property type="component" value="Unassembled WGS sequence"/>
</dbReference>
<evidence type="ECO:0000313" key="3">
    <source>
        <dbReference type="Proteomes" id="UP000199518"/>
    </source>
</evidence>
<protein>
    <submittedName>
        <fullName evidence="2">PQQ-like domain-containing protein</fullName>
    </submittedName>
</protein>
<dbReference type="InterPro" id="IPR015943">
    <property type="entry name" value="WD40/YVTN_repeat-like_dom_sf"/>
</dbReference>
<evidence type="ECO:0000313" key="2">
    <source>
        <dbReference type="EMBL" id="SFJ06723.1"/>
    </source>
</evidence>
<feature type="domain" description="Pyrrolo-quinoline quinone repeat" evidence="1">
    <location>
        <begin position="87"/>
        <end position="366"/>
    </location>
</feature>
<dbReference type="SUPFAM" id="SSF50998">
    <property type="entry name" value="Quinoprotein alcohol dehydrogenase-like"/>
    <property type="match status" value="1"/>
</dbReference>
<organism evidence="2 3">
    <name type="scientific">Planctomicrobium piriforme</name>
    <dbReference type="NCBI Taxonomy" id="1576369"/>
    <lineage>
        <taxon>Bacteria</taxon>
        <taxon>Pseudomonadati</taxon>
        <taxon>Planctomycetota</taxon>
        <taxon>Planctomycetia</taxon>
        <taxon>Planctomycetales</taxon>
        <taxon>Planctomycetaceae</taxon>
        <taxon>Planctomicrobium</taxon>
    </lineage>
</organism>
<dbReference type="AlphaFoldDB" id="A0A1I3NBM7"/>
<dbReference type="OrthoDB" id="9815737at2"/>
<reference evidence="3" key="1">
    <citation type="submission" date="2016-10" db="EMBL/GenBank/DDBJ databases">
        <authorList>
            <person name="Varghese N."/>
            <person name="Submissions S."/>
        </authorList>
    </citation>
    <scope>NUCLEOTIDE SEQUENCE [LARGE SCALE GENOMIC DNA]</scope>
    <source>
        <strain evidence="3">DSM 26348</strain>
    </source>
</reference>
<evidence type="ECO:0000259" key="1">
    <source>
        <dbReference type="Pfam" id="PF13360"/>
    </source>
</evidence>
<proteinExistence type="predicted"/>